<evidence type="ECO:0000256" key="1">
    <source>
        <dbReference type="ARBA" id="ARBA00004141"/>
    </source>
</evidence>
<dbReference type="PROSITE" id="PS00211">
    <property type="entry name" value="ABC_TRANSPORTER_1"/>
    <property type="match status" value="1"/>
</dbReference>
<evidence type="ECO:0000259" key="10">
    <source>
        <dbReference type="SMART" id="SM00382"/>
    </source>
</evidence>
<dbReference type="Proteomes" id="UP000838878">
    <property type="component" value="Chromosome 4"/>
</dbReference>
<keyword evidence="5" id="KW-0547">Nucleotide-binding</keyword>
<feature type="region of interest" description="Disordered" evidence="9">
    <location>
        <begin position="47"/>
        <end position="75"/>
    </location>
</feature>
<dbReference type="GO" id="GO:0005524">
    <property type="term" value="F:ATP binding"/>
    <property type="evidence" value="ECO:0007669"/>
    <property type="project" value="UniProtKB-KW"/>
</dbReference>
<dbReference type="InterPro" id="IPR027417">
    <property type="entry name" value="P-loop_NTPase"/>
</dbReference>
<keyword evidence="8" id="KW-0472">Membrane</keyword>
<keyword evidence="6" id="KW-0067">ATP-binding</keyword>
<protein>
    <recommendedName>
        <fullName evidence="10">AAA+ ATPase domain-containing protein</fullName>
    </recommendedName>
</protein>
<comment type="similarity">
    <text evidence="2">Belongs to the ABC transporter superfamily. ABCG family. Eye pigment precursor importer (TC 3.A.1.204) subfamily.</text>
</comment>
<name>A0A8J9YFF3_9NEOP</name>
<dbReference type="PANTHER" id="PTHR48041">
    <property type="entry name" value="ABC TRANSPORTER G FAMILY MEMBER 28"/>
    <property type="match status" value="1"/>
</dbReference>
<reference evidence="11" key="1">
    <citation type="submission" date="2021-12" db="EMBL/GenBank/DDBJ databases">
        <authorList>
            <person name="Martin H S."/>
        </authorList>
    </citation>
    <scope>NUCLEOTIDE SEQUENCE</scope>
</reference>
<evidence type="ECO:0000256" key="8">
    <source>
        <dbReference type="ARBA" id="ARBA00023136"/>
    </source>
</evidence>
<dbReference type="InterPro" id="IPR050352">
    <property type="entry name" value="ABCG_transporters"/>
</dbReference>
<organism evidence="11 12">
    <name type="scientific">Brenthis ino</name>
    <name type="common">lesser marbled fritillary</name>
    <dbReference type="NCBI Taxonomy" id="405034"/>
    <lineage>
        <taxon>Eukaryota</taxon>
        <taxon>Metazoa</taxon>
        <taxon>Ecdysozoa</taxon>
        <taxon>Arthropoda</taxon>
        <taxon>Hexapoda</taxon>
        <taxon>Insecta</taxon>
        <taxon>Pterygota</taxon>
        <taxon>Neoptera</taxon>
        <taxon>Endopterygota</taxon>
        <taxon>Lepidoptera</taxon>
        <taxon>Glossata</taxon>
        <taxon>Ditrysia</taxon>
        <taxon>Papilionoidea</taxon>
        <taxon>Nymphalidae</taxon>
        <taxon>Heliconiinae</taxon>
        <taxon>Argynnini</taxon>
        <taxon>Brenthis</taxon>
    </lineage>
</organism>
<comment type="subcellular location">
    <subcellularLocation>
        <location evidence="1">Membrane</location>
        <topology evidence="1">Multi-pass membrane protein</topology>
    </subcellularLocation>
</comment>
<dbReference type="PANTHER" id="PTHR48041:SF91">
    <property type="entry name" value="ABC TRANSPORTER G FAMILY MEMBER 28"/>
    <property type="match status" value="1"/>
</dbReference>
<dbReference type="InterPro" id="IPR017871">
    <property type="entry name" value="ABC_transporter-like_CS"/>
</dbReference>
<keyword evidence="3" id="KW-0813">Transport</keyword>
<dbReference type="EMBL" id="OV170224">
    <property type="protein sequence ID" value="CAH0724590.1"/>
    <property type="molecule type" value="Genomic_DNA"/>
</dbReference>
<dbReference type="SMART" id="SM00382">
    <property type="entry name" value="AAA"/>
    <property type="match status" value="1"/>
</dbReference>
<dbReference type="Pfam" id="PF19055">
    <property type="entry name" value="ABC2_membrane_7"/>
    <property type="match status" value="1"/>
</dbReference>
<evidence type="ECO:0000313" key="11">
    <source>
        <dbReference type="EMBL" id="CAH0724590.1"/>
    </source>
</evidence>
<feature type="non-terminal residue" evidence="11">
    <location>
        <position position="578"/>
    </location>
</feature>
<dbReference type="GO" id="GO:0016020">
    <property type="term" value="C:membrane"/>
    <property type="evidence" value="ECO:0007669"/>
    <property type="project" value="UniProtKB-SubCell"/>
</dbReference>
<keyword evidence="4" id="KW-0812">Transmembrane</keyword>
<evidence type="ECO:0000256" key="3">
    <source>
        <dbReference type="ARBA" id="ARBA00022448"/>
    </source>
</evidence>
<evidence type="ECO:0000256" key="7">
    <source>
        <dbReference type="ARBA" id="ARBA00022989"/>
    </source>
</evidence>
<dbReference type="InterPro" id="IPR003593">
    <property type="entry name" value="AAA+_ATPase"/>
</dbReference>
<dbReference type="InterPro" id="IPR043926">
    <property type="entry name" value="ABCG_dom"/>
</dbReference>
<evidence type="ECO:0000256" key="9">
    <source>
        <dbReference type="SAM" id="MobiDB-lite"/>
    </source>
</evidence>
<dbReference type="Gene3D" id="3.40.50.300">
    <property type="entry name" value="P-loop containing nucleotide triphosphate hydrolases"/>
    <property type="match status" value="1"/>
</dbReference>
<proteinExistence type="inferred from homology"/>
<dbReference type="GO" id="GO:0016887">
    <property type="term" value="F:ATP hydrolysis activity"/>
    <property type="evidence" value="ECO:0007669"/>
    <property type="project" value="InterPro"/>
</dbReference>
<dbReference type="GO" id="GO:0140359">
    <property type="term" value="F:ABC-type transporter activity"/>
    <property type="evidence" value="ECO:0007669"/>
    <property type="project" value="InterPro"/>
</dbReference>
<evidence type="ECO:0000313" key="12">
    <source>
        <dbReference type="Proteomes" id="UP000838878"/>
    </source>
</evidence>
<dbReference type="InterPro" id="IPR003439">
    <property type="entry name" value="ABC_transporter-like_ATP-bd"/>
</dbReference>
<evidence type="ECO:0000256" key="5">
    <source>
        <dbReference type="ARBA" id="ARBA00022741"/>
    </source>
</evidence>
<evidence type="ECO:0000256" key="2">
    <source>
        <dbReference type="ARBA" id="ARBA00005814"/>
    </source>
</evidence>
<dbReference type="Pfam" id="PF00005">
    <property type="entry name" value="ABC_tran"/>
    <property type="match status" value="1"/>
</dbReference>
<accession>A0A8J9YFF3</accession>
<evidence type="ECO:0000256" key="4">
    <source>
        <dbReference type="ARBA" id="ARBA00022692"/>
    </source>
</evidence>
<keyword evidence="7" id="KW-1133">Transmembrane helix</keyword>
<dbReference type="SUPFAM" id="SSF52540">
    <property type="entry name" value="P-loop containing nucleoside triphosphate hydrolases"/>
    <property type="match status" value="1"/>
</dbReference>
<evidence type="ECO:0000256" key="6">
    <source>
        <dbReference type="ARBA" id="ARBA00022840"/>
    </source>
</evidence>
<dbReference type="AlphaFoldDB" id="A0A8J9YFF3"/>
<keyword evidence="12" id="KW-1185">Reference proteome</keyword>
<sequence length="578" mass="66513">MYVQPDEPIQEKNRELEERIVDEEFPALNATSMNTCDVSYESRNAVSFSDVTKNKNTGKKKQAKSSNYTTRSRKCTDHRDTQFTEESNHANFEEKQALPNEDKRDFDVVELLRRVKEIIFMRVTIKAKIISVNIDVRNVVLSENTAQRNFKKADWKSYTELLERLFLEFNVSNDLQHLYDSFVEIMYLAADIYIPYIITCNNPCSKFTPRPYWNQNLSKSVAERRLALAKFRRNPIPDNLTDLQDKIRLSQLRMRNARSHSWQNMCSSVDESLSLGEVWKKMQWATKKTTHDVIIKVENLKVWTPEEKSWWRRNPTKPREVILNNISVHMKTGEFIAVIGPSGAGKTTYLVTLAGKNTLPSTGRVTINGTNVKELRGFSEILPQFDVFMDSLNVMEHLIFMTEMKLGSVKNLTHKSILKSLIHELKLKTLEDSPISSLSGGERRLLSLATLLLSRPQILICDEPTTGLDSYNAALVIDVLKKLSVCGKIVICSVHQPSSDLFKEFNAISLMSKGKLLFHGSQEECKNMFEKMNLYCPHNYNPAEFYIKAVSMDFDNKCGVRNKPPPDDERTGFLWQPR</sequence>
<dbReference type="OrthoDB" id="245989at2759"/>
<feature type="domain" description="AAA+ ATPase" evidence="10">
    <location>
        <begin position="332"/>
        <end position="523"/>
    </location>
</feature>
<gene>
    <name evidence="11" type="ORF">BINO364_LOCUS10282</name>
</gene>